<dbReference type="Pfam" id="PF00931">
    <property type="entry name" value="NB-ARC"/>
    <property type="match status" value="1"/>
</dbReference>
<dbReference type="InterPro" id="IPR056789">
    <property type="entry name" value="LRR_R13L1-DRL21"/>
</dbReference>
<evidence type="ECO:0000313" key="12">
    <source>
        <dbReference type="Proteomes" id="UP001280121"/>
    </source>
</evidence>
<keyword evidence="4" id="KW-0611">Plant defense</keyword>
<keyword evidence="3" id="KW-0547">Nucleotide-binding</keyword>
<accession>A0AAD9TQQ1</accession>
<feature type="domain" description="Disease resistance N-terminal" evidence="8">
    <location>
        <begin position="20"/>
        <end position="107"/>
    </location>
</feature>
<keyword evidence="1" id="KW-0433">Leucine-rich repeat</keyword>
<name>A0AAD9TQQ1_9ROSI</name>
<feature type="domain" description="Disease resistance protein winged helix" evidence="9">
    <location>
        <begin position="428"/>
        <end position="496"/>
    </location>
</feature>
<feature type="domain" description="NB-ARC" evidence="7">
    <location>
        <begin position="172"/>
        <end position="345"/>
    </location>
</feature>
<dbReference type="Gene3D" id="3.40.50.300">
    <property type="entry name" value="P-loop containing nucleotide triphosphate hydrolases"/>
    <property type="match status" value="1"/>
</dbReference>
<dbReference type="InterPro" id="IPR058922">
    <property type="entry name" value="WHD_DRP"/>
</dbReference>
<evidence type="ECO:0008006" key="13">
    <source>
        <dbReference type="Google" id="ProtNLM"/>
    </source>
</evidence>
<dbReference type="InterPro" id="IPR042197">
    <property type="entry name" value="Apaf_helical"/>
</dbReference>
<dbReference type="SUPFAM" id="SSF52540">
    <property type="entry name" value="P-loop containing nucleoside triphosphate hydrolases"/>
    <property type="match status" value="1"/>
</dbReference>
<evidence type="ECO:0000259" key="8">
    <source>
        <dbReference type="Pfam" id="PF18052"/>
    </source>
</evidence>
<dbReference type="InterPro" id="IPR027417">
    <property type="entry name" value="P-loop_NTPase"/>
</dbReference>
<dbReference type="Gene3D" id="3.80.10.10">
    <property type="entry name" value="Ribonuclease Inhibitor"/>
    <property type="match status" value="4"/>
</dbReference>
<dbReference type="PRINTS" id="PR00364">
    <property type="entry name" value="DISEASERSIST"/>
</dbReference>
<evidence type="ECO:0000259" key="7">
    <source>
        <dbReference type="Pfam" id="PF00931"/>
    </source>
</evidence>
<sequence>MILLDLIWPLQVGNALLGGLFQVLFDRLVPRANLSLIIPEHEVLAELSNWCTMLAMIQSALGDAEEKQWTNMAVKMWLGHLRDFAYDLEDMLDELNTDFLRRSLEESQTIDGLKNLLNNFKAKSKSGGMTQRLKELCDRTSLLGLVERTSTAVWRRPPSTCLPTEPAICGRDEDKSKILEMMSSGANFRVISIVGMAGVGKTTLAKQVYKHNHSTGHMADFYQRAWICVSNDFDVFRISKAILESITHSTCDLKDLNEVQVQLQMAVAGRRFLLVLDDVWCKNYDLWETLKSPFVTGAPGSIIIVTTRCTDVALTMGGLRDCYNLNLLSDDHCWSVFQMHAFENRNINAHQNLELVREKVVQKCGGLPLAARTLGGLLRSKHRDDEWEDILNCRIWDLPEDTHILPVLKLSYYHLPSHLKRCFAYCAILPKNYEFEEKELVLLWMAEGLILPSTNNKQLEDMGSEYFRNLLSISIFQQSTGNASKFAMHNLFNDLAQWVSGETCFRLEDKLGSNQLKRLRRARHSSYISSNFDGKNKFEVFDQVIDHLRTFLPILTHNLDCYISDEVIFNLLPKFKKLRVLSLRKYHITKLPDSIGELSYLRYLNLADTEIASLPDSITDLFNLQVLILRNCSRLSMLPPEVGTWINLRHLDIGGIKSITEMPSGMQELKYLETLSNFIVGKDSGSPLKDLKNLMFLGGELHISQLENVTDSHELGGAILYDKKKLEVLILEWGIVFDNSRNKDKEKDVLDMLRPHANLKKLAINNYGGSAFPAWIEDPSFSNMVVLRLEGCENCTSLPSLGVLSKLKKLTISGMKKLTKIDSGFYGSCSEPFQSLEILHLENLQEWSLWNPVGANVHDEVFGRLRELSIINCPRLSGFLPVHLPSLRKLAIQQCAELMVSISSIPMLCELEIEDCRKMEYTGGADSLSLNSISLSHFSEFGDWFGQAFQEVEELKIKCPTLVSIPEAPFLSSLSALEIKDCHALKSLWEVMEQSACLDRLVIEGCDSLTLIAKGKLPPSLKRLQISNCRKLLRLLDDGVANHINSSLLEHLYVSKCPALKSLSSTDQLSEALQHLEIQLCSTLTTIGQLPETLKHLDIKKCHELHSLSLSGQLPASLEYLSIYDSPITTLSSPGHLPASLQHLNIEFCSKLTSLSSGQLPATLKYLKINSCGIMSSIADGLQNLSNLQQINISNCPSLESFPQGGLPRTSLTVFSISSCLKLNALPSSMHTMNSLQELHILNLTSLSSFPQQGFPINLTSLSIISLQIYDQVMQRLHKLTSLRNLNIGGCQNAVSFPQEGMEMMLPTSLTRLTLTNFRKLRCLSLEGFRNLTSLECLSISLCPKLTSFLEKELSSSLLELYISNCSKLTVHCRHGGQYWSNISNIPYVMIDGKYIHEPRPV</sequence>
<dbReference type="InterPro" id="IPR036388">
    <property type="entry name" value="WH-like_DNA-bd_sf"/>
</dbReference>
<keyword evidence="2" id="KW-0677">Repeat</keyword>
<gene>
    <name evidence="11" type="ORF">Ddye_027774</name>
</gene>
<dbReference type="GO" id="GO:0051707">
    <property type="term" value="P:response to other organism"/>
    <property type="evidence" value="ECO:0007669"/>
    <property type="project" value="UniProtKB-ARBA"/>
</dbReference>
<feature type="signal peptide" evidence="6">
    <location>
        <begin position="1"/>
        <end position="15"/>
    </location>
</feature>
<keyword evidence="6" id="KW-0732">Signal</keyword>
<evidence type="ECO:0000256" key="3">
    <source>
        <dbReference type="ARBA" id="ARBA00022741"/>
    </source>
</evidence>
<evidence type="ECO:0000256" key="4">
    <source>
        <dbReference type="ARBA" id="ARBA00022821"/>
    </source>
</evidence>
<proteinExistence type="predicted"/>
<dbReference type="InterPro" id="IPR041118">
    <property type="entry name" value="Rx_N"/>
</dbReference>
<feature type="domain" description="R13L1/DRL21-like LRR repeat region" evidence="10">
    <location>
        <begin position="688"/>
        <end position="815"/>
    </location>
</feature>
<evidence type="ECO:0000259" key="9">
    <source>
        <dbReference type="Pfam" id="PF23559"/>
    </source>
</evidence>
<dbReference type="GO" id="GO:0043531">
    <property type="term" value="F:ADP binding"/>
    <property type="evidence" value="ECO:0007669"/>
    <property type="project" value="InterPro"/>
</dbReference>
<evidence type="ECO:0000256" key="5">
    <source>
        <dbReference type="ARBA" id="ARBA00022840"/>
    </source>
</evidence>
<keyword evidence="5" id="KW-0067">ATP-binding</keyword>
<dbReference type="Proteomes" id="UP001280121">
    <property type="component" value="Unassembled WGS sequence"/>
</dbReference>
<dbReference type="SUPFAM" id="SSF52058">
    <property type="entry name" value="L domain-like"/>
    <property type="match status" value="3"/>
</dbReference>
<dbReference type="Pfam" id="PF25019">
    <property type="entry name" value="LRR_R13L1-DRL21"/>
    <property type="match status" value="1"/>
</dbReference>
<comment type="caution">
    <text evidence="11">The sequence shown here is derived from an EMBL/GenBank/DDBJ whole genome shotgun (WGS) entry which is preliminary data.</text>
</comment>
<dbReference type="FunFam" id="3.40.50.300:FF:001091">
    <property type="entry name" value="Probable disease resistance protein At1g61300"/>
    <property type="match status" value="1"/>
</dbReference>
<evidence type="ECO:0000256" key="1">
    <source>
        <dbReference type="ARBA" id="ARBA00022614"/>
    </source>
</evidence>
<dbReference type="GO" id="GO:0006952">
    <property type="term" value="P:defense response"/>
    <property type="evidence" value="ECO:0007669"/>
    <property type="project" value="UniProtKB-KW"/>
</dbReference>
<dbReference type="PANTHER" id="PTHR36766">
    <property type="entry name" value="PLANT BROAD-SPECTRUM MILDEW RESISTANCE PROTEIN RPW8"/>
    <property type="match status" value="1"/>
</dbReference>
<dbReference type="Pfam" id="PF23559">
    <property type="entry name" value="WHD_DRP"/>
    <property type="match status" value="1"/>
</dbReference>
<dbReference type="Pfam" id="PF18052">
    <property type="entry name" value="Rx_N"/>
    <property type="match status" value="1"/>
</dbReference>
<keyword evidence="12" id="KW-1185">Reference proteome</keyword>
<feature type="chain" id="PRO_5041993399" description="Disease resistance RPP13-like protein 1" evidence="6">
    <location>
        <begin position="16"/>
        <end position="1402"/>
    </location>
</feature>
<dbReference type="EMBL" id="JANJYI010000008">
    <property type="protein sequence ID" value="KAK2639979.1"/>
    <property type="molecule type" value="Genomic_DNA"/>
</dbReference>
<dbReference type="Gene3D" id="1.20.5.4130">
    <property type="match status" value="1"/>
</dbReference>
<evidence type="ECO:0000256" key="2">
    <source>
        <dbReference type="ARBA" id="ARBA00022737"/>
    </source>
</evidence>
<dbReference type="InterPro" id="IPR032675">
    <property type="entry name" value="LRR_dom_sf"/>
</dbReference>
<dbReference type="Gene3D" id="1.10.8.430">
    <property type="entry name" value="Helical domain of apoptotic protease-activating factors"/>
    <property type="match status" value="1"/>
</dbReference>
<evidence type="ECO:0000256" key="6">
    <source>
        <dbReference type="SAM" id="SignalP"/>
    </source>
</evidence>
<protein>
    <recommendedName>
        <fullName evidence="13">Disease resistance RPP13-like protein 1</fullName>
    </recommendedName>
</protein>
<reference evidence="11" key="1">
    <citation type="journal article" date="2023" name="Plant J.">
        <title>Genome sequences and population genomics provide insights into the demographic history, inbreeding, and mutation load of two 'living fossil' tree species of Dipteronia.</title>
        <authorList>
            <person name="Feng Y."/>
            <person name="Comes H.P."/>
            <person name="Chen J."/>
            <person name="Zhu S."/>
            <person name="Lu R."/>
            <person name="Zhang X."/>
            <person name="Li P."/>
            <person name="Qiu J."/>
            <person name="Olsen K.M."/>
            <person name="Qiu Y."/>
        </authorList>
    </citation>
    <scope>NUCLEOTIDE SEQUENCE</scope>
    <source>
        <strain evidence="11">KIB01</strain>
    </source>
</reference>
<evidence type="ECO:0000259" key="10">
    <source>
        <dbReference type="Pfam" id="PF25019"/>
    </source>
</evidence>
<dbReference type="PANTHER" id="PTHR36766:SF51">
    <property type="entry name" value="DISEASE RESISTANCE RPP13-LIKE PROTEIN 1"/>
    <property type="match status" value="1"/>
</dbReference>
<dbReference type="InterPro" id="IPR002182">
    <property type="entry name" value="NB-ARC"/>
</dbReference>
<dbReference type="GO" id="GO:0005524">
    <property type="term" value="F:ATP binding"/>
    <property type="evidence" value="ECO:0007669"/>
    <property type="project" value="UniProtKB-KW"/>
</dbReference>
<evidence type="ECO:0000313" key="11">
    <source>
        <dbReference type="EMBL" id="KAK2639979.1"/>
    </source>
</evidence>
<dbReference type="Gene3D" id="1.10.10.10">
    <property type="entry name" value="Winged helix-like DNA-binding domain superfamily/Winged helix DNA-binding domain"/>
    <property type="match status" value="1"/>
</dbReference>
<organism evidence="11 12">
    <name type="scientific">Dipteronia dyeriana</name>
    <dbReference type="NCBI Taxonomy" id="168575"/>
    <lineage>
        <taxon>Eukaryota</taxon>
        <taxon>Viridiplantae</taxon>
        <taxon>Streptophyta</taxon>
        <taxon>Embryophyta</taxon>
        <taxon>Tracheophyta</taxon>
        <taxon>Spermatophyta</taxon>
        <taxon>Magnoliopsida</taxon>
        <taxon>eudicotyledons</taxon>
        <taxon>Gunneridae</taxon>
        <taxon>Pentapetalae</taxon>
        <taxon>rosids</taxon>
        <taxon>malvids</taxon>
        <taxon>Sapindales</taxon>
        <taxon>Sapindaceae</taxon>
        <taxon>Hippocastanoideae</taxon>
        <taxon>Acereae</taxon>
        <taxon>Dipteronia</taxon>
    </lineage>
</organism>